<sequence length="59" mass="6297">MSKVSKAFAEVWPVVRFILTHKATYRFLVVILGALGVANADHLGDTIEAIATALFGPLG</sequence>
<evidence type="ECO:0000313" key="2">
    <source>
        <dbReference type="Proteomes" id="UP000246267"/>
    </source>
</evidence>
<dbReference type="EMBL" id="MH059632">
    <property type="protein sequence ID" value="AWD92357.1"/>
    <property type="molecule type" value="Genomic_DNA"/>
</dbReference>
<dbReference type="GeneID" id="54991482"/>
<proteinExistence type="predicted"/>
<keyword evidence="2" id="KW-1185">Reference proteome</keyword>
<reference evidence="1 2" key="1">
    <citation type="journal article" name="Viruses">
        <title>Unlocking the Potential of 46 New Bacteriophages for Biocontrol of Dickeya Solani.</title>
        <authorList>
            <person name="Carstens A.B."/>
            <person name="Djurhuus A.M."/>
            <person name="Kot W."/>
            <person name="Jacobs-Sera D."/>
            <person name="Hatfull G.F."/>
            <person name="Hansen L.H."/>
        </authorList>
    </citation>
    <scope>NUCLEOTIDE SEQUENCE [LARGE SCALE GENOMIC DNA]</scope>
</reference>
<dbReference type="NCBIfam" id="NF040465">
    <property type="entry name" value="T7_gp19.5"/>
    <property type="match status" value="1"/>
</dbReference>
<protein>
    <submittedName>
        <fullName evidence="1">Uncharacterized protein</fullName>
    </submittedName>
</protein>
<evidence type="ECO:0000313" key="1">
    <source>
        <dbReference type="EMBL" id="AWD92357.1"/>
    </source>
</evidence>
<organism evidence="1 2">
    <name type="scientific">Dickeya phage Dagda</name>
    <dbReference type="NCBI Taxonomy" id="2163630"/>
    <lineage>
        <taxon>Viruses</taxon>
        <taxon>Duplodnaviria</taxon>
        <taxon>Heunggongvirae</taxon>
        <taxon>Uroviricota</taxon>
        <taxon>Caudoviricetes</taxon>
        <taxon>Autographivirales</taxon>
        <taxon>Autotranscriptaviridae</taxon>
        <taxon>Studiervirinae</taxon>
        <taxon>Aarhusvirus</taxon>
        <taxon>Aarhusvirus dagda</taxon>
    </lineage>
</organism>
<dbReference type="KEGG" id="vg:54991482"/>
<name>A0A2S1GSJ0_9CAUD</name>
<dbReference type="RefSeq" id="YP_009800976.1">
    <property type="nucleotide sequence ID" value="NC_047961.1"/>
</dbReference>
<accession>A0A2S1GSJ0</accession>
<dbReference type="Proteomes" id="UP000246267">
    <property type="component" value="Segment"/>
</dbReference>